<evidence type="ECO:0000256" key="2">
    <source>
        <dbReference type="SAM" id="MobiDB-lite"/>
    </source>
</evidence>
<dbReference type="SUPFAM" id="SSF50249">
    <property type="entry name" value="Nucleic acid-binding proteins"/>
    <property type="match status" value="1"/>
</dbReference>
<feature type="compositionally biased region" description="Basic residues" evidence="2">
    <location>
        <begin position="344"/>
        <end position="356"/>
    </location>
</feature>
<feature type="region of interest" description="Disordered" evidence="2">
    <location>
        <begin position="397"/>
        <end position="437"/>
    </location>
</feature>
<feature type="compositionally biased region" description="Basic residues" evidence="2">
    <location>
        <begin position="427"/>
        <end position="437"/>
    </location>
</feature>
<evidence type="ECO:0000313" key="5">
    <source>
        <dbReference type="Proteomes" id="UP000738325"/>
    </source>
</evidence>
<dbReference type="PANTHER" id="PTHR13356:SF0">
    <property type="entry name" value="SOSS COMPLEX SUBUNIT B HOMOLOG"/>
    <property type="match status" value="1"/>
</dbReference>
<gene>
    <name evidence="4" type="primary">NABP2</name>
    <name evidence="4" type="ORF">BGZ99_002572</name>
</gene>
<keyword evidence="1" id="KW-0238">DNA-binding</keyword>
<sequence length="437" mass="46200">MNRPNLARGPGPTGTGPNSSTPGLTNSSTGLPALQLTPIGDVRPSMRGFNLECILLEKAAEPRRVFDNQTLSTFLAADKTGSIVLIIWGEAAKLLRSGDIVRIQGAEAKLFKGHIQISTSRYGKYKRIGEDTMLFFEKPNWSECDWIQDEHNRSGPMVPINPTTKVPMVPMANGNQPMASVNGVLQQQQQRTGNAPPLAPSFNPAFRGDQRPGQRPFPPNQGGNPMTGPGQGPPGFSHKGSFGGPGGAPSNMQHAPQHLQPQIPGGPGSNILPGGPTGPPQPPPLGGNRQHHGQYPGHGNNQQNQNQNQNHNHNHNHTHNNHSQKPPGGGGGGGSGHSNGHGPNPRHGKHGKHNKIHRDLDAPDSYPSPRTGLANSADDFARDMRLVSQGGTGLGMAPVGHGINSVRNNNNNNNSMGSGAGPSGPGHVRKKPKVEME</sequence>
<feature type="region of interest" description="Disordered" evidence="2">
    <location>
        <begin position="184"/>
        <end position="377"/>
    </location>
</feature>
<protein>
    <submittedName>
        <fullName evidence="4">SOSS complex subunit B1</fullName>
    </submittedName>
</protein>
<feature type="compositionally biased region" description="Gly residues" evidence="2">
    <location>
        <begin position="327"/>
        <end position="339"/>
    </location>
</feature>
<dbReference type="InterPro" id="IPR012340">
    <property type="entry name" value="NA-bd_OB-fold"/>
</dbReference>
<name>A0A9P6UX67_9FUNG</name>
<feature type="compositionally biased region" description="Polar residues" evidence="2">
    <location>
        <begin position="184"/>
        <end position="193"/>
    </location>
</feature>
<dbReference type="GO" id="GO:0070876">
    <property type="term" value="C:SOSS complex"/>
    <property type="evidence" value="ECO:0007669"/>
    <property type="project" value="TreeGrafter"/>
</dbReference>
<dbReference type="InterPro" id="IPR048970">
    <property type="entry name" value="OB_Ssb-like"/>
</dbReference>
<feature type="compositionally biased region" description="Low complexity" evidence="2">
    <location>
        <begin position="400"/>
        <end position="417"/>
    </location>
</feature>
<dbReference type="Proteomes" id="UP000738325">
    <property type="component" value="Unassembled WGS sequence"/>
</dbReference>
<feature type="domain" description="Single-stranded DNA binding protein Ssb-like OB fold" evidence="3">
    <location>
        <begin position="65"/>
        <end position="124"/>
    </location>
</feature>
<evidence type="ECO:0000259" key="3">
    <source>
        <dbReference type="Pfam" id="PF21473"/>
    </source>
</evidence>
<dbReference type="AlphaFoldDB" id="A0A9P6UX67"/>
<feature type="compositionally biased region" description="Low complexity" evidence="2">
    <location>
        <begin position="293"/>
        <end position="311"/>
    </location>
</feature>
<reference evidence="4" key="1">
    <citation type="journal article" date="2020" name="Fungal Divers.">
        <title>Resolving the Mortierellaceae phylogeny through synthesis of multi-gene phylogenetics and phylogenomics.</title>
        <authorList>
            <person name="Vandepol N."/>
            <person name="Liber J."/>
            <person name="Desiro A."/>
            <person name="Na H."/>
            <person name="Kennedy M."/>
            <person name="Barry K."/>
            <person name="Grigoriev I.V."/>
            <person name="Miller A.N."/>
            <person name="O'Donnell K."/>
            <person name="Stajich J.E."/>
            <person name="Bonito G."/>
        </authorList>
    </citation>
    <scope>NUCLEOTIDE SEQUENCE</scope>
    <source>
        <strain evidence="4">REB-010B</strain>
    </source>
</reference>
<accession>A0A9P6UX67</accession>
<feature type="compositionally biased region" description="Pro residues" evidence="2">
    <location>
        <begin position="276"/>
        <end position="285"/>
    </location>
</feature>
<dbReference type="GO" id="GO:0044818">
    <property type="term" value="P:mitotic G2/M transition checkpoint"/>
    <property type="evidence" value="ECO:0007669"/>
    <property type="project" value="TreeGrafter"/>
</dbReference>
<dbReference type="GO" id="GO:0010212">
    <property type="term" value="P:response to ionizing radiation"/>
    <property type="evidence" value="ECO:0007669"/>
    <property type="project" value="TreeGrafter"/>
</dbReference>
<dbReference type="Gene3D" id="2.40.50.140">
    <property type="entry name" value="Nucleic acid-binding proteins"/>
    <property type="match status" value="1"/>
</dbReference>
<dbReference type="GO" id="GO:0003677">
    <property type="term" value="F:DNA binding"/>
    <property type="evidence" value="ECO:0007669"/>
    <property type="project" value="UniProtKB-KW"/>
</dbReference>
<evidence type="ECO:0000256" key="1">
    <source>
        <dbReference type="ARBA" id="ARBA00023125"/>
    </source>
</evidence>
<dbReference type="Pfam" id="PF21473">
    <property type="entry name" value="OB_Ssb-like"/>
    <property type="match status" value="1"/>
</dbReference>
<evidence type="ECO:0000313" key="4">
    <source>
        <dbReference type="EMBL" id="KAG0323695.1"/>
    </source>
</evidence>
<dbReference type="EMBL" id="JAAAIP010000179">
    <property type="protein sequence ID" value="KAG0323695.1"/>
    <property type="molecule type" value="Genomic_DNA"/>
</dbReference>
<feature type="compositionally biased region" description="Low complexity" evidence="2">
    <location>
        <begin position="15"/>
        <end position="25"/>
    </location>
</feature>
<dbReference type="OrthoDB" id="295715at2759"/>
<proteinExistence type="predicted"/>
<keyword evidence="5" id="KW-1185">Reference proteome</keyword>
<dbReference type="InterPro" id="IPR051231">
    <property type="entry name" value="SOSS-B"/>
</dbReference>
<feature type="compositionally biased region" description="Basic residues" evidence="2">
    <location>
        <begin position="312"/>
        <end position="322"/>
    </location>
</feature>
<feature type="region of interest" description="Disordered" evidence="2">
    <location>
        <begin position="1"/>
        <end position="30"/>
    </location>
</feature>
<comment type="caution">
    <text evidence="4">The sequence shown here is derived from an EMBL/GenBank/DDBJ whole genome shotgun (WGS) entry which is preliminary data.</text>
</comment>
<dbReference type="PANTHER" id="PTHR13356">
    <property type="entry name" value="OB FOLD NUCLEIC ACID BINDING PROTEIN-RELATED"/>
    <property type="match status" value="1"/>
</dbReference>
<organism evidence="4 5">
    <name type="scientific">Dissophora globulifera</name>
    <dbReference type="NCBI Taxonomy" id="979702"/>
    <lineage>
        <taxon>Eukaryota</taxon>
        <taxon>Fungi</taxon>
        <taxon>Fungi incertae sedis</taxon>
        <taxon>Mucoromycota</taxon>
        <taxon>Mortierellomycotina</taxon>
        <taxon>Mortierellomycetes</taxon>
        <taxon>Mortierellales</taxon>
        <taxon>Mortierellaceae</taxon>
        <taxon>Dissophora</taxon>
    </lineage>
</organism>
<dbReference type="GO" id="GO:0000724">
    <property type="term" value="P:double-strand break repair via homologous recombination"/>
    <property type="evidence" value="ECO:0007669"/>
    <property type="project" value="TreeGrafter"/>
</dbReference>